<accession>A0A3G4ZUG8</accession>
<dbReference type="EMBL" id="MK072082">
    <property type="protein sequence ID" value="AYV78535.1"/>
    <property type="molecule type" value="Genomic_DNA"/>
</dbReference>
<organism evidence="1">
    <name type="scientific">Edafosvirus sp</name>
    <dbReference type="NCBI Taxonomy" id="2487765"/>
    <lineage>
        <taxon>Viruses</taxon>
        <taxon>Varidnaviria</taxon>
        <taxon>Bamfordvirae</taxon>
        <taxon>Nucleocytoviricota</taxon>
        <taxon>Megaviricetes</taxon>
        <taxon>Imitervirales</taxon>
        <taxon>Mimiviridae</taxon>
        <taxon>Klosneuvirinae</taxon>
    </lineage>
</organism>
<gene>
    <name evidence="1" type="ORF">Edafosvirus17_11</name>
</gene>
<name>A0A3G4ZUG8_9VIRU</name>
<protein>
    <submittedName>
        <fullName evidence="1">Uncharacterized protein</fullName>
    </submittedName>
</protein>
<reference evidence="1" key="1">
    <citation type="submission" date="2018-10" db="EMBL/GenBank/DDBJ databases">
        <title>Hidden diversity of soil giant viruses.</title>
        <authorList>
            <person name="Schulz F."/>
            <person name="Alteio L."/>
            <person name="Goudeau D."/>
            <person name="Ryan E.M."/>
            <person name="Malmstrom R.R."/>
            <person name="Blanchard J."/>
            <person name="Woyke T."/>
        </authorList>
    </citation>
    <scope>NUCLEOTIDE SEQUENCE</scope>
    <source>
        <strain evidence="1">EDV1</strain>
    </source>
</reference>
<evidence type="ECO:0000313" key="1">
    <source>
        <dbReference type="EMBL" id="AYV78535.1"/>
    </source>
</evidence>
<proteinExistence type="predicted"/>
<sequence length="146" mass="16732">MNKCGICHLETIEKNGCCFQNYCDICIIVHELTHPIDEYPIVKNLPTFEEDCAMCSKMFIINYTFNKHSCCGKRLCFQCMSLHTSMKSELKCCSSHGHIISCTKCHNGIHKQCGSWLDDDFICYICISKNSDLIKSEINDDSWIVV</sequence>